<feature type="compositionally biased region" description="Basic and acidic residues" evidence="1">
    <location>
        <begin position="224"/>
        <end position="235"/>
    </location>
</feature>
<feature type="region of interest" description="Disordered" evidence="1">
    <location>
        <begin position="210"/>
        <end position="235"/>
    </location>
</feature>
<evidence type="ECO:0000313" key="2">
    <source>
        <dbReference type="Proteomes" id="UP000095282"/>
    </source>
</evidence>
<evidence type="ECO:0000256" key="1">
    <source>
        <dbReference type="SAM" id="MobiDB-lite"/>
    </source>
</evidence>
<reference evidence="3" key="1">
    <citation type="submission" date="2016-11" db="UniProtKB">
        <authorList>
            <consortium name="WormBaseParasite"/>
        </authorList>
    </citation>
    <scope>IDENTIFICATION</scope>
</reference>
<dbReference type="Proteomes" id="UP000095282">
    <property type="component" value="Unplaced"/>
</dbReference>
<dbReference type="WBParaSite" id="Csp11.Scaffold630.g18756.t1">
    <property type="protein sequence ID" value="Csp11.Scaffold630.g18756.t1"/>
    <property type="gene ID" value="Csp11.Scaffold630.g18756"/>
</dbReference>
<protein>
    <submittedName>
        <fullName evidence="3">Uncharacterized protein</fullName>
    </submittedName>
</protein>
<evidence type="ECO:0000313" key="3">
    <source>
        <dbReference type="WBParaSite" id="Csp11.Scaffold630.g18756.t1"/>
    </source>
</evidence>
<name>A0A1I7URZ7_9PELO</name>
<keyword evidence="2" id="KW-1185">Reference proteome</keyword>
<organism evidence="2 3">
    <name type="scientific">Caenorhabditis tropicalis</name>
    <dbReference type="NCBI Taxonomy" id="1561998"/>
    <lineage>
        <taxon>Eukaryota</taxon>
        <taxon>Metazoa</taxon>
        <taxon>Ecdysozoa</taxon>
        <taxon>Nematoda</taxon>
        <taxon>Chromadorea</taxon>
        <taxon>Rhabditida</taxon>
        <taxon>Rhabditina</taxon>
        <taxon>Rhabditomorpha</taxon>
        <taxon>Rhabditoidea</taxon>
        <taxon>Rhabditidae</taxon>
        <taxon>Peloderinae</taxon>
        <taxon>Caenorhabditis</taxon>
    </lineage>
</organism>
<dbReference type="AlphaFoldDB" id="A0A1I7URZ7"/>
<proteinExistence type="predicted"/>
<accession>A0A1I7URZ7</accession>
<sequence length="254" mass="30261">MSRTVNYDPEDDLSRRIYSYRCDKIVSDLCESVIRFKRLSDEHNKTFFAVPFKWTRKLLRKSARVQRALRRQVEQITYNHLINCFTQHVNYPKLRRKWARFLELKKKRFNPIADVAYRELNFGGFTTCNMLITVALWNMYHLREYPQRMNYTVNFPPPSSIQHQMFMKPFAILDVDIFGPISENWRQRFDDANYDLLEPDQVDADQRATLHLTPPPGRIGPASPDRRADSGYKGIEEADFEEFERISANKPWLK</sequence>